<keyword evidence="5 6" id="KW-0472">Membrane</keyword>
<dbReference type="Pfam" id="PF04138">
    <property type="entry name" value="GtrA_DPMS_TM"/>
    <property type="match status" value="1"/>
</dbReference>
<feature type="domain" description="GtrA/DPMS transmembrane" evidence="7">
    <location>
        <begin position="12"/>
        <end position="129"/>
    </location>
</feature>
<evidence type="ECO:0000313" key="8">
    <source>
        <dbReference type="EMBL" id="NDU42862.1"/>
    </source>
</evidence>
<dbReference type="RefSeq" id="WP_163098099.1">
    <property type="nucleotide sequence ID" value="NZ_CP127523.1"/>
</dbReference>
<dbReference type="InterPro" id="IPR051401">
    <property type="entry name" value="GtrA_CellWall_Glycosyl"/>
</dbReference>
<keyword evidence="3 6" id="KW-0812">Transmembrane</keyword>
<feature type="transmembrane region" description="Helical" evidence="6">
    <location>
        <begin position="107"/>
        <end position="128"/>
    </location>
</feature>
<dbReference type="InterPro" id="IPR007267">
    <property type="entry name" value="GtrA_DPMS_TM"/>
</dbReference>
<feature type="transmembrane region" description="Helical" evidence="6">
    <location>
        <begin position="76"/>
        <end position="101"/>
    </location>
</feature>
<dbReference type="PANTHER" id="PTHR38459:SF1">
    <property type="entry name" value="PROPHAGE BACTOPRENOL-LINKED GLUCOSE TRANSLOCASE HOMOLOG"/>
    <property type="match status" value="1"/>
</dbReference>
<comment type="similarity">
    <text evidence="2">Belongs to the GtrA family.</text>
</comment>
<dbReference type="GO" id="GO:0000271">
    <property type="term" value="P:polysaccharide biosynthetic process"/>
    <property type="evidence" value="ECO:0007669"/>
    <property type="project" value="InterPro"/>
</dbReference>
<comment type="subcellular location">
    <subcellularLocation>
        <location evidence="1">Membrane</location>
        <topology evidence="1">Multi-pass membrane protein</topology>
    </subcellularLocation>
</comment>
<accession>A0A845U5F5</accession>
<evidence type="ECO:0000256" key="6">
    <source>
        <dbReference type="SAM" id="Phobius"/>
    </source>
</evidence>
<dbReference type="GO" id="GO:0005886">
    <property type="term" value="C:plasma membrane"/>
    <property type="evidence" value="ECO:0007669"/>
    <property type="project" value="TreeGrafter"/>
</dbReference>
<evidence type="ECO:0000256" key="3">
    <source>
        <dbReference type="ARBA" id="ARBA00022692"/>
    </source>
</evidence>
<evidence type="ECO:0000256" key="5">
    <source>
        <dbReference type="ARBA" id="ARBA00023136"/>
    </source>
</evidence>
<dbReference type="EMBL" id="WNJL01000035">
    <property type="protein sequence ID" value="NDU42862.1"/>
    <property type="molecule type" value="Genomic_DNA"/>
</dbReference>
<proteinExistence type="inferred from homology"/>
<reference evidence="8" key="1">
    <citation type="submission" date="2019-11" db="EMBL/GenBank/DDBJ databases">
        <title>Acidithiobacillus ferrianus sp. nov.: a facultatively anaerobic and extremely acidophilic chemolithoautotroph.</title>
        <authorList>
            <person name="Norris P.R."/>
            <person name="Falagan C."/>
            <person name="Moya-Beltran A."/>
            <person name="Castro M."/>
            <person name="Quatrini R."/>
            <person name="Johnson D.B."/>
        </authorList>
    </citation>
    <scope>NUCLEOTIDE SEQUENCE [LARGE SCALE GENOMIC DNA]</scope>
    <source>
        <strain evidence="8">MG</strain>
    </source>
</reference>
<gene>
    <name evidence="8" type="ORF">GL267_09505</name>
</gene>
<evidence type="ECO:0000256" key="1">
    <source>
        <dbReference type="ARBA" id="ARBA00004141"/>
    </source>
</evidence>
<protein>
    <submittedName>
        <fullName evidence="8">GtrA family protein</fullName>
    </submittedName>
</protein>
<sequence>MSRPAKVEIVLFSLVGAAGFVVDAAIVWALTRSGANAIIAQAVAFAVAVTVTWLLNRQFTFARHANPNRLREWMHYVAANSLGAVINNGVYVFLVLTVAMFSKEPVLAVAAGSLAGLVFNFTASRAWVFRPR</sequence>
<evidence type="ECO:0000259" key="7">
    <source>
        <dbReference type="Pfam" id="PF04138"/>
    </source>
</evidence>
<dbReference type="PANTHER" id="PTHR38459">
    <property type="entry name" value="PROPHAGE BACTOPRENOL-LINKED GLUCOSE TRANSLOCASE HOMOLOG"/>
    <property type="match status" value="1"/>
</dbReference>
<evidence type="ECO:0000256" key="2">
    <source>
        <dbReference type="ARBA" id="ARBA00009399"/>
    </source>
</evidence>
<comment type="caution">
    <text evidence="8">The sequence shown here is derived from an EMBL/GenBank/DDBJ whole genome shotgun (WGS) entry which is preliminary data.</text>
</comment>
<organism evidence="8">
    <name type="scientific">Acidithiobacillus ferrianus</name>
    <dbReference type="NCBI Taxonomy" id="2678518"/>
    <lineage>
        <taxon>Bacteria</taxon>
        <taxon>Pseudomonadati</taxon>
        <taxon>Pseudomonadota</taxon>
        <taxon>Acidithiobacillia</taxon>
        <taxon>Acidithiobacillales</taxon>
        <taxon>Acidithiobacillaceae</taxon>
        <taxon>Acidithiobacillus</taxon>
    </lineage>
</organism>
<feature type="transmembrane region" description="Helical" evidence="6">
    <location>
        <begin position="34"/>
        <end position="55"/>
    </location>
</feature>
<dbReference type="AlphaFoldDB" id="A0A845U5F5"/>
<evidence type="ECO:0000256" key="4">
    <source>
        <dbReference type="ARBA" id="ARBA00022989"/>
    </source>
</evidence>
<name>A0A845U5F5_9PROT</name>
<keyword evidence="4 6" id="KW-1133">Transmembrane helix</keyword>